<proteinExistence type="predicted"/>
<name>A0A177WVT1_BATDL</name>
<feature type="transmembrane region" description="Helical" evidence="2">
    <location>
        <begin position="405"/>
        <end position="423"/>
    </location>
</feature>
<organism evidence="3 4">
    <name type="scientific">Batrachochytrium dendrobatidis (strain JEL423)</name>
    <dbReference type="NCBI Taxonomy" id="403673"/>
    <lineage>
        <taxon>Eukaryota</taxon>
        <taxon>Fungi</taxon>
        <taxon>Fungi incertae sedis</taxon>
        <taxon>Chytridiomycota</taxon>
        <taxon>Chytridiomycota incertae sedis</taxon>
        <taxon>Chytridiomycetes</taxon>
        <taxon>Rhizophydiales</taxon>
        <taxon>Rhizophydiales incertae sedis</taxon>
        <taxon>Batrachochytrium</taxon>
    </lineage>
</organism>
<evidence type="ECO:0000313" key="3">
    <source>
        <dbReference type="EMBL" id="OAJ43735.1"/>
    </source>
</evidence>
<dbReference type="EMBL" id="DS022310">
    <property type="protein sequence ID" value="OAJ43735.1"/>
    <property type="molecule type" value="Genomic_DNA"/>
</dbReference>
<dbReference type="VEuPathDB" id="FungiDB:BDEG_27064"/>
<dbReference type="AlphaFoldDB" id="A0A177WVT1"/>
<reference evidence="3 4" key="1">
    <citation type="submission" date="2006-10" db="EMBL/GenBank/DDBJ databases">
        <title>The Genome Sequence of Batrachochytrium dendrobatidis JEL423.</title>
        <authorList>
            <consortium name="The Broad Institute Genome Sequencing Platform"/>
            <person name="Birren B."/>
            <person name="Lander E."/>
            <person name="Galagan J."/>
            <person name="Cuomo C."/>
            <person name="Devon K."/>
            <person name="Jaffe D."/>
            <person name="Butler J."/>
            <person name="Alvarez P."/>
            <person name="Gnerre S."/>
            <person name="Grabherr M."/>
            <person name="Kleber M."/>
            <person name="Mauceli E."/>
            <person name="Brockman W."/>
            <person name="Young S."/>
            <person name="LaButti K."/>
            <person name="Sykes S."/>
            <person name="DeCaprio D."/>
            <person name="Crawford M."/>
            <person name="Koehrsen M."/>
            <person name="Engels R."/>
            <person name="Montgomery P."/>
            <person name="Pearson M."/>
            <person name="Howarth C."/>
            <person name="Larson L."/>
            <person name="White J."/>
            <person name="O'Leary S."/>
            <person name="Kodira C."/>
            <person name="Zeng Q."/>
            <person name="Yandava C."/>
            <person name="Alvarado L."/>
            <person name="Longcore J."/>
            <person name="James T."/>
        </authorList>
    </citation>
    <scope>NUCLEOTIDE SEQUENCE [LARGE SCALE GENOMIC DNA]</scope>
    <source>
        <strain evidence="3 4">JEL423</strain>
    </source>
</reference>
<keyword evidence="2" id="KW-1133">Transmembrane helix</keyword>
<protein>
    <submittedName>
        <fullName evidence="3">Uncharacterized protein</fullName>
    </submittedName>
</protein>
<accession>A0A177WVT1</accession>
<evidence type="ECO:0000256" key="1">
    <source>
        <dbReference type="SAM" id="MobiDB-lite"/>
    </source>
</evidence>
<keyword evidence="2" id="KW-0472">Membrane</keyword>
<dbReference type="Proteomes" id="UP000077115">
    <property type="component" value="Unassembled WGS sequence"/>
</dbReference>
<keyword evidence="2" id="KW-0812">Transmembrane</keyword>
<dbReference type="OrthoDB" id="2162024at2759"/>
<gene>
    <name evidence="3" type="ORF">BDEG_27064</name>
</gene>
<evidence type="ECO:0000313" key="4">
    <source>
        <dbReference type="Proteomes" id="UP000077115"/>
    </source>
</evidence>
<reference evidence="3 4" key="2">
    <citation type="submission" date="2016-05" db="EMBL/GenBank/DDBJ databases">
        <title>Lineage-specific infection strategies underlie the spectrum of fungal disease in amphibians.</title>
        <authorList>
            <person name="Cuomo C.A."/>
            <person name="Farrer R.A."/>
            <person name="James T."/>
            <person name="Longcore J."/>
            <person name="Birren B."/>
        </authorList>
    </citation>
    <scope>NUCLEOTIDE SEQUENCE [LARGE SCALE GENOMIC DNA]</scope>
    <source>
        <strain evidence="3 4">JEL423</strain>
    </source>
</reference>
<feature type="region of interest" description="Disordered" evidence="1">
    <location>
        <begin position="150"/>
        <end position="175"/>
    </location>
</feature>
<sequence>MVISVASCIFGILTLANYNQVRIFNRCISHPSVLNREFAAVFFTVSFSYGIDTVRYMLNTSHASRHIVHSSNLPNFPSSPPVSSIVGPHIIDAWLLIVSSFLRMLAVSLASFALLKQFRNQSIFSNLSSQNSNQNASSIFESLGDTSHRLRNSLHSESPSNDDETAEPLLPSPDLVDNCGTTVAYRGWSDREHSNGTFGVYHTDASGPLHSSTEPSSARSHASVLSSLHHVPITSQGNVHNASLSSDADVSNRDIFCSREGSISLNVDAHPFHESNGVERDMGMYQTDFQMSPCSFTWIQGVFSKFKLLSYYLIETDSGAFVDSLEPSTSVYQPLASRAILATEVSPDFDQFRYLTFMILSILQIAPLIIIAFAIGLNRSHSQVISQTSISRVTRRRRRFHGPSSLTKILFIVGAILSCALWIEPSITSRLVQLQIRASLNSNESFEDRMCVVPPWWWLEASSVPLQEKHVTLLSQKQSVQSLITKKSIFRPKESGLGRTTLQVHGWASWIDLIQWTGFIGLWAMFSAMRLEYKRNMEVNICMGWYQWLDCF</sequence>
<evidence type="ECO:0000256" key="2">
    <source>
        <dbReference type="SAM" id="Phobius"/>
    </source>
</evidence>
<feature type="transmembrane region" description="Helical" evidence="2">
    <location>
        <begin position="507"/>
        <end position="526"/>
    </location>
</feature>
<feature type="transmembrane region" description="Helical" evidence="2">
    <location>
        <begin position="354"/>
        <end position="377"/>
    </location>
</feature>